<dbReference type="Proteomes" id="UP000504882">
    <property type="component" value="Unassembled WGS sequence"/>
</dbReference>
<dbReference type="InterPro" id="IPR036365">
    <property type="entry name" value="PGBD-like_sf"/>
</dbReference>
<evidence type="ECO:0000313" key="4">
    <source>
        <dbReference type="Proteomes" id="UP000504882"/>
    </source>
</evidence>
<gene>
    <name evidence="3" type="ORF">EXU48_12280</name>
</gene>
<name>A0ABY2E5T2_9MICO</name>
<evidence type="ECO:0000259" key="2">
    <source>
        <dbReference type="Pfam" id="PF01551"/>
    </source>
</evidence>
<evidence type="ECO:0000313" key="3">
    <source>
        <dbReference type="EMBL" id="TDE94207.1"/>
    </source>
</evidence>
<sequence>MVAPPSPTGRSSVSAEPPEPARGVDVGERDDDLVPDEVVDFDDGVEYTPLPPPPGSREPGRKWVTPLPTGVRATSNFGPRKGVLHAGDDYAPPKPAQQGVPVFAIADGVVVAAKVKALKGHSGNGVLVDHGGGVRSYYGHLASFKVGAKQTVRAGQQVGVMGHTGNVSPPGAAGTHLHLGVLVSGRFTDPSTFLSARGVTIGSTAAHHAGSTTTTTKAQSVAKGHDPAVERIMRNALIPLGYYRGRPDGVAGTLYRAAVAAYQRAQLWPRGGLAGTSSWDGATQGHYDWTKRLQAALNGWAGADLTVDGDYGRVTAARVLEVMTRNHGGAYPAAAALDGEPGPLFCRMLGIAAHP</sequence>
<dbReference type="SUPFAM" id="SSF51261">
    <property type="entry name" value="Duplicated hybrid motif"/>
    <property type="match status" value="1"/>
</dbReference>
<comment type="caution">
    <text evidence="3">The sequence shown here is derived from an EMBL/GenBank/DDBJ whole genome shotgun (WGS) entry which is preliminary data.</text>
</comment>
<reference evidence="3 4" key="1">
    <citation type="submission" date="2019-03" db="EMBL/GenBank/DDBJ databases">
        <title>Genomic features of bacteria from cold environments.</title>
        <authorList>
            <person name="Shen L."/>
        </authorList>
    </citation>
    <scope>NUCLEOTIDE SEQUENCE [LARGE SCALE GENOMIC DNA]</scope>
    <source>
        <strain evidence="4">T3246-1</strain>
    </source>
</reference>
<accession>A0ABY2E5T2</accession>
<dbReference type="SUPFAM" id="SSF47090">
    <property type="entry name" value="PGBD-like"/>
    <property type="match status" value="1"/>
</dbReference>
<proteinExistence type="predicted"/>
<dbReference type="InterPro" id="IPR016047">
    <property type="entry name" value="M23ase_b-sheet_dom"/>
</dbReference>
<keyword evidence="4" id="KW-1185">Reference proteome</keyword>
<dbReference type="EMBL" id="SMNA01000005">
    <property type="protein sequence ID" value="TDE94207.1"/>
    <property type="molecule type" value="Genomic_DNA"/>
</dbReference>
<evidence type="ECO:0000256" key="1">
    <source>
        <dbReference type="SAM" id="MobiDB-lite"/>
    </source>
</evidence>
<dbReference type="PANTHER" id="PTHR21666:SF270">
    <property type="entry name" value="MUREIN HYDROLASE ACTIVATOR ENVC"/>
    <property type="match status" value="1"/>
</dbReference>
<feature type="domain" description="M23ase beta-sheet core" evidence="2">
    <location>
        <begin position="96"/>
        <end position="190"/>
    </location>
</feature>
<feature type="compositionally biased region" description="Acidic residues" evidence="1">
    <location>
        <begin position="28"/>
        <end position="45"/>
    </location>
</feature>
<protein>
    <recommendedName>
        <fullName evidence="2">M23ase beta-sheet core domain-containing protein</fullName>
    </recommendedName>
</protein>
<dbReference type="InterPro" id="IPR011055">
    <property type="entry name" value="Dup_hybrid_motif"/>
</dbReference>
<dbReference type="InterPro" id="IPR036366">
    <property type="entry name" value="PGBDSf"/>
</dbReference>
<dbReference type="InterPro" id="IPR050570">
    <property type="entry name" value="Cell_wall_metabolism_enzyme"/>
</dbReference>
<dbReference type="CDD" id="cd12797">
    <property type="entry name" value="M23_peptidase"/>
    <property type="match status" value="1"/>
</dbReference>
<dbReference type="Pfam" id="PF01551">
    <property type="entry name" value="Peptidase_M23"/>
    <property type="match status" value="1"/>
</dbReference>
<feature type="region of interest" description="Disordered" evidence="1">
    <location>
        <begin position="1"/>
        <end position="79"/>
    </location>
</feature>
<dbReference type="PANTHER" id="PTHR21666">
    <property type="entry name" value="PEPTIDASE-RELATED"/>
    <property type="match status" value="1"/>
</dbReference>
<organism evidence="3 4">
    <name type="scientific">Occultella glacieicola</name>
    <dbReference type="NCBI Taxonomy" id="2518684"/>
    <lineage>
        <taxon>Bacteria</taxon>
        <taxon>Bacillati</taxon>
        <taxon>Actinomycetota</taxon>
        <taxon>Actinomycetes</taxon>
        <taxon>Micrococcales</taxon>
        <taxon>Ruaniaceae</taxon>
        <taxon>Occultella</taxon>
    </lineage>
</organism>
<dbReference type="Gene3D" id="1.10.101.10">
    <property type="entry name" value="PGBD-like superfamily/PGBD"/>
    <property type="match status" value="1"/>
</dbReference>
<dbReference type="Gene3D" id="2.70.70.10">
    <property type="entry name" value="Glucose Permease (Domain IIA)"/>
    <property type="match status" value="1"/>
</dbReference>